<feature type="transmembrane region" description="Helical" evidence="10">
    <location>
        <begin position="67"/>
        <end position="84"/>
    </location>
</feature>
<sequence length="479" mass="54580">MAVSGGGSGTQTRELDQTPTWAVACVCTVIIIISITLEKLLHKVGTWFTKRQKKALYEALHKIKDELMILGFISLLLVFGQKYITEICIPEEIAGKMLPCISDGKKSKDPGDPKPPGRHLLSSERRYLAAGSSGPSCKTGQEPLISGNGVHQLHILIFFLAVFHVIFSAITMKLGRLKIRGWKQWEQEALSNDYKFSYDKLRFRFTHQTSFVQGQLSFWTRIPFFFYIGCFFRQFFRSVSRSDYLTVRNGFISVHLSPENKFDFQKYIMRSLEDDFKIVVGVSPILWASFVIFLLLNVSGWQALFWASLIPVIIILAVGTKLQAILTKTALRVLEKHSVIQGMPLVEGSDEYFWFGRPQLLLHLIHFVLFQNAFQITYFLWIWYSFRLVSCFHANIKLTIARIHCMLCLCSYITLPVYALMGSCMKKSIFDEQTSNALMNWQMVARKKQLGDGGKSPDQTLEESTSIIGPSNINYSPSP</sequence>
<protein>
    <recommendedName>
        <fullName evidence="8">MLO-like protein</fullName>
    </recommendedName>
</protein>
<comment type="similarity">
    <text evidence="2 8">Belongs to the MLO family.</text>
</comment>
<accession>A0AAN7M8E5</accession>
<feature type="region of interest" description="Disordered" evidence="9">
    <location>
        <begin position="449"/>
        <end position="479"/>
    </location>
</feature>
<keyword evidence="8" id="KW-0112">Calmodulin-binding</keyword>
<evidence type="ECO:0000256" key="6">
    <source>
        <dbReference type="ARBA" id="ARBA00023136"/>
    </source>
</evidence>
<name>A0AAN7M8E5_TRANT</name>
<keyword evidence="6 8" id="KW-0472">Membrane</keyword>
<reference evidence="11 12" key="1">
    <citation type="journal article" date="2023" name="Hortic Res">
        <title>Pangenome of water caltrop reveals structural variations and asymmetric subgenome divergence after allopolyploidization.</title>
        <authorList>
            <person name="Zhang X."/>
            <person name="Chen Y."/>
            <person name="Wang L."/>
            <person name="Yuan Y."/>
            <person name="Fang M."/>
            <person name="Shi L."/>
            <person name="Lu R."/>
            <person name="Comes H.P."/>
            <person name="Ma Y."/>
            <person name="Chen Y."/>
            <person name="Huang G."/>
            <person name="Zhou Y."/>
            <person name="Zheng Z."/>
            <person name="Qiu Y."/>
        </authorList>
    </citation>
    <scope>NUCLEOTIDE SEQUENCE [LARGE SCALE GENOMIC DNA]</scope>
    <source>
        <strain evidence="11">F231</strain>
    </source>
</reference>
<comment type="caution">
    <text evidence="11">The sequence shown here is derived from an EMBL/GenBank/DDBJ whole genome shotgun (WGS) entry which is preliminary data.</text>
</comment>
<feature type="transmembrane region" description="Helical" evidence="10">
    <location>
        <begin position="401"/>
        <end position="421"/>
    </location>
</feature>
<dbReference type="PANTHER" id="PTHR31942">
    <property type="entry name" value="MLO-LIKE PROTEIN 1"/>
    <property type="match status" value="1"/>
</dbReference>
<evidence type="ECO:0000256" key="10">
    <source>
        <dbReference type="SAM" id="Phobius"/>
    </source>
</evidence>
<keyword evidence="7 8" id="KW-0568">Pathogenesis-related protein</keyword>
<dbReference type="Proteomes" id="UP001346149">
    <property type="component" value="Unassembled WGS sequence"/>
</dbReference>
<evidence type="ECO:0000313" key="12">
    <source>
        <dbReference type="Proteomes" id="UP001346149"/>
    </source>
</evidence>
<dbReference type="GO" id="GO:0006952">
    <property type="term" value="P:defense response"/>
    <property type="evidence" value="ECO:0007669"/>
    <property type="project" value="UniProtKB-KW"/>
</dbReference>
<feature type="transmembrane region" description="Helical" evidence="10">
    <location>
        <begin position="360"/>
        <end position="381"/>
    </location>
</feature>
<evidence type="ECO:0000256" key="7">
    <source>
        <dbReference type="ARBA" id="ARBA00023265"/>
    </source>
</evidence>
<keyword evidence="3 8" id="KW-0812">Transmembrane</keyword>
<evidence type="ECO:0000256" key="3">
    <source>
        <dbReference type="ARBA" id="ARBA00022692"/>
    </source>
</evidence>
<dbReference type="EMBL" id="JAXQNO010000009">
    <property type="protein sequence ID" value="KAK4791796.1"/>
    <property type="molecule type" value="Genomic_DNA"/>
</dbReference>
<feature type="compositionally biased region" description="Polar residues" evidence="9">
    <location>
        <begin position="457"/>
        <end position="479"/>
    </location>
</feature>
<evidence type="ECO:0000256" key="4">
    <source>
        <dbReference type="ARBA" id="ARBA00022821"/>
    </source>
</evidence>
<dbReference type="PANTHER" id="PTHR31942:SF49">
    <property type="entry name" value="MLO-LIKE PROTEIN 8"/>
    <property type="match status" value="1"/>
</dbReference>
<keyword evidence="4 8" id="KW-0611">Plant defense</keyword>
<evidence type="ECO:0000256" key="2">
    <source>
        <dbReference type="ARBA" id="ARBA00006574"/>
    </source>
</evidence>
<dbReference type="AlphaFoldDB" id="A0AAN7M8E5"/>
<organism evidence="11 12">
    <name type="scientific">Trapa natans</name>
    <name type="common">Water chestnut</name>
    <dbReference type="NCBI Taxonomy" id="22666"/>
    <lineage>
        <taxon>Eukaryota</taxon>
        <taxon>Viridiplantae</taxon>
        <taxon>Streptophyta</taxon>
        <taxon>Embryophyta</taxon>
        <taxon>Tracheophyta</taxon>
        <taxon>Spermatophyta</taxon>
        <taxon>Magnoliopsida</taxon>
        <taxon>eudicotyledons</taxon>
        <taxon>Gunneridae</taxon>
        <taxon>Pentapetalae</taxon>
        <taxon>rosids</taxon>
        <taxon>malvids</taxon>
        <taxon>Myrtales</taxon>
        <taxon>Lythraceae</taxon>
        <taxon>Trapa</taxon>
    </lineage>
</organism>
<feature type="transmembrane region" description="Helical" evidence="10">
    <location>
        <begin position="304"/>
        <end position="326"/>
    </location>
</feature>
<evidence type="ECO:0000256" key="9">
    <source>
        <dbReference type="SAM" id="MobiDB-lite"/>
    </source>
</evidence>
<feature type="transmembrane region" description="Helical" evidence="10">
    <location>
        <begin position="276"/>
        <end position="298"/>
    </location>
</feature>
<gene>
    <name evidence="8" type="primary">MLO</name>
    <name evidence="11" type="ORF">SAY86_032209</name>
</gene>
<dbReference type="InterPro" id="IPR004326">
    <property type="entry name" value="Mlo"/>
</dbReference>
<comment type="domain">
    <text evidence="8">The C-terminus contains a calmodulin-binding domain, which binds calmodulin in a calcium-dependent fashion.</text>
</comment>
<dbReference type="Pfam" id="PF03094">
    <property type="entry name" value="Mlo"/>
    <property type="match status" value="1"/>
</dbReference>
<dbReference type="GO" id="GO:0016020">
    <property type="term" value="C:membrane"/>
    <property type="evidence" value="ECO:0007669"/>
    <property type="project" value="UniProtKB-SubCell"/>
</dbReference>
<comment type="function">
    <text evidence="8">May be involved in modulation of pathogen defense and leaf cell death.</text>
</comment>
<dbReference type="GO" id="GO:0005516">
    <property type="term" value="F:calmodulin binding"/>
    <property type="evidence" value="ECO:0007669"/>
    <property type="project" value="UniProtKB-KW"/>
</dbReference>
<evidence type="ECO:0000256" key="5">
    <source>
        <dbReference type="ARBA" id="ARBA00022989"/>
    </source>
</evidence>
<evidence type="ECO:0000313" key="11">
    <source>
        <dbReference type="EMBL" id="KAK4791796.1"/>
    </source>
</evidence>
<proteinExistence type="inferred from homology"/>
<evidence type="ECO:0000256" key="8">
    <source>
        <dbReference type="RuleBase" id="RU280816"/>
    </source>
</evidence>
<keyword evidence="5 8" id="KW-1133">Transmembrane helix</keyword>
<keyword evidence="12" id="KW-1185">Reference proteome</keyword>
<evidence type="ECO:0000256" key="1">
    <source>
        <dbReference type="ARBA" id="ARBA00004141"/>
    </source>
</evidence>
<feature type="transmembrane region" description="Helical" evidence="10">
    <location>
        <begin position="20"/>
        <end position="41"/>
    </location>
</feature>
<feature type="transmembrane region" description="Helical" evidence="10">
    <location>
        <begin position="153"/>
        <end position="174"/>
    </location>
</feature>
<comment type="subcellular location">
    <subcellularLocation>
        <location evidence="1 8">Membrane</location>
        <topology evidence="1 8">Multi-pass membrane protein</topology>
    </subcellularLocation>
</comment>